<protein>
    <recommendedName>
        <fullName evidence="2">Septum formation-related domain-containing protein</fullName>
    </recommendedName>
</protein>
<dbReference type="KEGG" id="cphy:B5808_10640"/>
<dbReference type="STRING" id="1619308.B5808_10640"/>
<organism evidence="3 4">
    <name type="scientific">Cnuibacter physcomitrellae</name>
    <dbReference type="NCBI Taxonomy" id="1619308"/>
    <lineage>
        <taxon>Bacteria</taxon>
        <taxon>Bacillati</taxon>
        <taxon>Actinomycetota</taxon>
        <taxon>Actinomycetes</taxon>
        <taxon>Micrococcales</taxon>
        <taxon>Microbacteriaceae</taxon>
        <taxon>Cnuibacter</taxon>
    </lineage>
</organism>
<proteinExistence type="predicted"/>
<evidence type="ECO:0000259" key="2">
    <source>
        <dbReference type="Pfam" id="PF13845"/>
    </source>
</evidence>
<dbReference type="InterPro" id="IPR026004">
    <property type="entry name" value="Septum_form"/>
</dbReference>
<dbReference type="EMBL" id="CP020715">
    <property type="protein sequence ID" value="ARJ05628.1"/>
    <property type="molecule type" value="Genomic_DNA"/>
</dbReference>
<gene>
    <name evidence="3" type="ORF">B5808_10640</name>
</gene>
<feature type="domain" description="Septum formation-related" evidence="2">
    <location>
        <begin position="120"/>
        <end position="217"/>
    </location>
</feature>
<accession>A0A1X9LMX4</accession>
<name>A0A1X9LMX4_9MICO</name>
<evidence type="ECO:0000313" key="3">
    <source>
        <dbReference type="EMBL" id="ARJ05628.1"/>
    </source>
</evidence>
<reference evidence="3 4" key="1">
    <citation type="submission" date="2017-04" db="EMBL/GenBank/DDBJ databases">
        <authorList>
            <person name="Afonso C.L."/>
            <person name="Miller P.J."/>
            <person name="Scott M.A."/>
            <person name="Spackman E."/>
            <person name="Goraichik I."/>
            <person name="Dimitrov K.M."/>
            <person name="Suarez D.L."/>
            <person name="Swayne D.E."/>
        </authorList>
    </citation>
    <scope>NUCLEOTIDE SEQUENCE [LARGE SCALE GENOMIC DNA]</scope>
    <source>
        <strain evidence="4">XA(T)</strain>
    </source>
</reference>
<dbReference type="Pfam" id="PF13845">
    <property type="entry name" value="Septum_form"/>
    <property type="match status" value="1"/>
</dbReference>
<keyword evidence="4" id="KW-1185">Reference proteome</keyword>
<evidence type="ECO:0000256" key="1">
    <source>
        <dbReference type="SAM" id="MobiDB-lite"/>
    </source>
</evidence>
<feature type="region of interest" description="Disordered" evidence="1">
    <location>
        <begin position="1"/>
        <end position="23"/>
    </location>
</feature>
<dbReference type="Proteomes" id="UP000192775">
    <property type="component" value="Chromosome"/>
</dbReference>
<sequence>MPCSHASARTPGCPSPDSTEHSLFLRRPAGHPIMGDRPCSQRAFSLVGGRRTETHAITEESCMSVKSMSTRAGWMAIGALVAGLALAGCSSQPATPPATDSTTGEEIEQTQTDVFTLAVGDCMNDVSGTEVSEVPIVDCADEHDYEVYHDFELTGDEYPGDDAVSTQAEQGCQEAFEAFVGVPYDQSMYGSVPFTPTESSWTQADDRLVSCLIGDPSGKTVGSLKGAAK</sequence>
<dbReference type="AlphaFoldDB" id="A0A1X9LMX4"/>
<evidence type="ECO:0000313" key="4">
    <source>
        <dbReference type="Proteomes" id="UP000192775"/>
    </source>
</evidence>